<keyword evidence="5 8" id="KW-1133">Transmembrane helix</keyword>
<sequence>VTKCVYSLKIFFTGDFDLFNAFGPDPTPRPPAKDPKKPAGGGFDLNDAFGPDPETQKPKVVVPKDGGTGGGSFGDSDLEDIGNDGSYKPDPGRGGGGGGGGGGADEPQAAGSGQIAGIVSAVGVALLGAASSYFAYQKKKLCFKIQGGDPESGHRDQSGTRSDPQVLSNLLRIS</sequence>
<evidence type="ECO:0000256" key="5">
    <source>
        <dbReference type="ARBA" id="ARBA00022989"/>
    </source>
</evidence>
<organism evidence="9 10">
    <name type="scientific">Scleropages formosus</name>
    <name type="common">Asian bonytongue</name>
    <name type="synonym">Osteoglossum formosum</name>
    <dbReference type="NCBI Taxonomy" id="113540"/>
    <lineage>
        <taxon>Eukaryota</taxon>
        <taxon>Metazoa</taxon>
        <taxon>Chordata</taxon>
        <taxon>Craniata</taxon>
        <taxon>Vertebrata</taxon>
        <taxon>Euteleostomi</taxon>
        <taxon>Actinopterygii</taxon>
        <taxon>Neopterygii</taxon>
        <taxon>Teleostei</taxon>
        <taxon>Osteoglossocephala</taxon>
        <taxon>Osteoglossomorpha</taxon>
        <taxon>Osteoglossiformes</taxon>
        <taxon>Osteoglossidae</taxon>
        <taxon>Scleropages</taxon>
    </lineage>
</organism>
<dbReference type="InterPro" id="IPR022078">
    <property type="entry name" value="CD99L2"/>
</dbReference>
<proteinExistence type="inferred from homology"/>
<keyword evidence="6 8" id="KW-0472">Membrane</keyword>
<accession>A0A8C9WC70</accession>
<comment type="similarity">
    <text evidence="2">Belongs to the CD99 family.</text>
</comment>
<evidence type="ECO:0000256" key="4">
    <source>
        <dbReference type="ARBA" id="ARBA00022729"/>
    </source>
</evidence>
<evidence type="ECO:0000256" key="3">
    <source>
        <dbReference type="ARBA" id="ARBA00022692"/>
    </source>
</evidence>
<dbReference type="GeneTree" id="ENSGT00940000154344"/>
<feature type="region of interest" description="Disordered" evidence="7">
    <location>
        <begin position="22"/>
        <end position="110"/>
    </location>
</feature>
<comment type="subcellular location">
    <subcellularLocation>
        <location evidence="1">Membrane</location>
        <topology evidence="1">Single-pass type I membrane protein</topology>
    </subcellularLocation>
</comment>
<evidence type="ECO:0000313" key="10">
    <source>
        <dbReference type="Proteomes" id="UP000694397"/>
    </source>
</evidence>
<keyword evidence="3 8" id="KW-0812">Transmembrane</keyword>
<evidence type="ECO:0000256" key="8">
    <source>
        <dbReference type="SAM" id="Phobius"/>
    </source>
</evidence>
<feature type="transmembrane region" description="Helical" evidence="8">
    <location>
        <begin position="115"/>
        <end position="136"/>
    </location>
</feature>
<dbReference type="PANTHER" id="PTHR15076:SF15">
    <property type="entry name" value="CD99 ANTIGEN"/>
    <property type="match status" value="1"/>
</dbReference>
<dbReference type="AlphaFoldDB" id="A0A8C9WC70"/>
<protein>
    <submittedName>
        <fullName evidence="9">CD99 molecule</fullName>
    </submittedName>
</protein>
<dbReference type="Pfam" id="PF12301">
    <property type="entry name" value="CD99L2"/>
    <property type="match status" value="1"/>
</dbReference>
<evidence type="ECO:0000256" key="2">
    <source>
        <dbReference type="ARBA" id="ARBA00008763"/>
    </source>
</evidence>
<dbReference type="GO" id="GO:0034109">
    <property type="term" value="P:homotypic cell-cell adhesion"/>
    <property type="evidence" value="ECO:0007669"/>
    <property type="project" value="TreeGrafter"/>
</dbReference>
<dbReference type="GO" id="GO:2000391">
    <property type="term" value="P:positive regulation of neutrophil extravasation"/>
    <property type="evidence" value="ECO:0007669"/>
    <property type="project" value="TreeGrafter"/>
</dbReference>
<feature type="compositionally biased region" description="Gly residues" evidence="7">
    <location>
        <begin position="92"/>
        <end position="104"/>
    </location>
</feature>
<dbReference type="GO" id="GO:0005886">
    <property type="term" value="C:plasma membrane"/>
    <property type="evidence" value="ECO:0007669"/>
    <property type="project" value="TreeGrafter"/>
</dbReference>
<keyword evidence="4" id="KW-0732">Signal</keyword>
<dbReference type="Ensembl" id="ENSSFOT00015043755.1">
    <property type="protein sequence ID" value="ENSSFOP00015072896.1"/>
    <property type="gene ID" value="ENSSFOG00015026810.1"/>
</dbReference>
<dbReference type="Proteomes" id="UP000694397">
    <property type="component" value="Chromosome 14"/>
</dbReference>
<gene>
    <name evidence="9" type="primary">cd99</name>
</gene>
<feature type="compositionally biased region" description="Polar residues" evidence="7">
    <location>
        <begin position="159"/>
        <end position="168"/>
    </location>
</feature>
<dbReference type="GO" id="GO:0072683">
    <property type="term" value="P:T cell extravasation"/>
    <property type="evidence" value="ECO:0007669"/>
    <property type="project" value="TreeGrafter"/>
</dbReference>
<evidence type="ECO:0000256" key="6">
    <source>
        <dbReference type="ARBA" id="ARBA00023136"/>
    </source>
</evidence>
<name>A0A8C9WC70_SCLFO</name>
<evidence type="ECO:0000256" key="7">
    <source>
        <dbReference type="SAM" id="MobiDB-lite"/>
    </source>
</evidence>
<reference evidence="9 10" key="1">
    <citation type="submission" date="2019-04" db="EMBL/GenBank/DDBJ databases">
        <authorList>
            <consortium name="Wellcome Sanger Institute Data Sharing"/>
        </authorList>
    </citation>
    <scope>NUCLEOTIDE SEQUENCE [LARGE SCALE GENOMIC DNA]</scope>
</reference>
<evidence type="ECO:0000313" key="9">
    <source>
        <dbReference type="Ensembl" id="ENSSFOP00015072896.1"/>
    </source>
</evidence>
<reference evidence="9" key="2">
    <citation type="submission" date="2025-08" db="UniProtKB">
        <authorList>
            <consortium name="Ensembl"/>
        </authorList>
    </citation>
    <scope>IDENTIFICATION</scope>
</reference>
<keyword evidence="10" id="KW-1185">Reference proteome</keyword>
<reference evidence="9" key="3">
    <citation type="submission" date="2025-09" db="UniProtKB">
        <authorList>
            <consortium name="Ensembl"/>
        </authorList>
    </citation>
    <scope>IDENTIFICATION</scope>
</reference>
<evidence type="ECO:0000256" key="1">
    <source>
        <dbReference type="ARBA" id="ARBA00004479"/>
    </source>
</evidence>
<feature type="region of interest" description="Disordered" evidence="7">
    <location>
        <begin position="145"/>
        <end position="174"/>
    </location>
</feature>
<dbReference type="PANTHER" id="PTHR15076">
    <property type="entry name" value="CD99/MIC2 PROTEIN RELATED"/>
    <property type="match status" value="1"/>
</dbReference>